<gene>
    <name evidence="8" type="ORF">QWI33_15590</name>
</gene>
<evidence type="ECO:0000313" key="8">
    <source>
        <dbReference type="EMBL" id="MDN3241154.1"/>
    </source>
</evidence>
<dbReference type="PANTHER" id="PTHR30287:SF1">
    <property type="entry name" value="INNER MEMBRANE PROTEIN"/>
    <property type="match status" value="1"/>
</dbReference>
<feature type="domain" description="ABC3 transporter permease C-terminal" evidence="7">
    <location>
        <begin position="710"/>
        <end position="819"/>
    </location>
</feature>
<name>A0ABT7YRA3_9ACTN</name>
<keyword evidence="4 6" id="KW-1133">Transmembrane helix</keyword>
<dbReference type="RefSeq" id="WP_289958067.1">
    <property type="nucleotide sequence ID" value="NZ_JAUEMJ010000004.1"/>
</dbReference>
<evidence type="ECO:0000256" key="6">
    <source>
        <dbReference type="SAM" id="Phobius"/>
    </source>
</evidence>
<dbReference type="PANTHER" id="PTHR30287">
    <property type="entry name" value="MEMBRANE COMPONENT OF PREDICTED ABC SUPERFAMILY METABOLITE UPTAKE TRANSPORTER"/>
    <property type="match status" value="1"/>
</dbReference>
<comment type="caution">
    <text evidence="8">The sequence shown here is derived from an EMBL/GenBank/DDBJ whole genome shotgun (WGS) entry which is preliminary data.</text>
</comment>
<keyword evidence="9" id="KW-1185">Reference proteome</keyword>
<comment type="subcellular location">
    <subcellularLocation>
        <location evidence="1">Cell membrane</location>
        <topology evidence="1">Multi-pass membrane protein</topology>
    </subcellularLocation>
</comment>
<proteinExistence type="predicted"/>
<dbReference type="InterPro" id="IPR003838">
    <property type="entry name" value="ABC3_permease_C"/>
</dbReference>
<feature type="transmembrane region" description="Helical" evidence="6">
    <location>
        <begin position="754"/>
        <end position="779"/>
    </location>
</feature>
<accession>A0ABT7YRA3</accession>
<feature type="transmembrane region" description="Helical" evidence="6">
    <location>
        <begin position="427"/>
        <end position="449"/>
    </location>
</feature>
<reference evidence="8" key="1">
    <citation type="submission" date="2023-06" db="EMBL/GenBank/DDBJ databases">
        <title>Gycomyces niveus sp.nov., a novel actinomycete isolated from soil in Shouguang.</title>
        <authorList>
            <person name="Yang X."/>
            <person name="Zhao J."/>
        </authorList>
    </citation>
    <scope>NUCLEOTIDE SEQUENCE</scope>
    <source>
        <strain evidence="8">NEAU C2</strain>
    </source>
</reference>
<evidence type="ECO:0000313" key="9">
    <source>
        <dbReference type="Proteomes" id="UP001171902"/>
    </source>
</evidence>
<feature type="domain" description="ABC3 transporter permease C-terminal" evidence="7">
    <location>
        <begin position="261"/>
        <end position="381"/>
    </location>
</feature>
<evidence type="ECO:0000256" key="5">
    <source>
        <dbReference type="ARBA" id="ARBA00023136"/>
    </source>
</evidence>
<dbReference type="InterPro" id="IPR038766">
    <property type="entry name" value="Membrane_comp_ABC_pdt"/>
</dbReference>
<feature type="transmembrane region" description="Helical" evidence="6">
    <location>
        <begin position="260"/>
        <end position="284"/>
    </location>
</feature>
<feature type="transmembrane region" description="Helical" evidence="6">
    <location>
        <begin position="305"/>
        <end position="329"/>
    </location>
</feature>
<evidence type="ECO:0000256" key="4">
    <source>
        <dbReference type="ARBA" id="ARBA00022989"/>
    </source>
</evidence>
<feature type="transmembrane region" description="Helical" evidence="6">
    <location>
        <begin position="701"/>
        <end position="723"/>
    </location>
</feature>
<protein>
    <submittedName>
        <fullName evidence="8">FtsX-like permease family protein</fullName>
    </submittedName>
</protein>
<dbReference type="Pfam" id="PF02687">
    <property type="entry name" value="FtsX"/>
    <property type="match status" value="2"/>
</dbReference>
<feature type="transmembrane region" description="Helical" evidence="6">
    <location>
        <begin position="402"/>
        <end position="421"/>
    </location>
</feature>
<evidence type="ECO:0000256" key="3">
    <source>
        <dbReference type="ARBA" id="ARBA00022692"/>
    </source>
</evidence>
<evidence type="ECO:0000256" key="2">
    <source>
        <dbReference type="ARBA" id="ARBA00022475"/>
    </source>
</evidence>
<feature type="transmembrane region" description="Helical" evidence="6">
    <location>
        <begin position="791"/>
        <end position="810"/>
    </location>
</feature>
<feature type="transmembrane region" description="Helical" evidence="6">
    <location>
        <begin position="349"/>
        <end position="370"/>
    </location>
</feature>
<feature type="transmembrane region" description="Helical" evidence="6">
    <location>
        <begin position="483"/>
        <end position="502"/>
    </location>
</feature>
<keyword evidence="2" id="KW-1003">Cell membrane</keyword>
<evidence type="ECO:0000259" key="7">
    <source>
        <dbReference type="Pfam" id="PF02687"/>
    </source>
</evidence>
<keyword evidence="5 6" id="KW-0472">Membrane</keyword>
<evidence type="ECO:0000256" key="1">
    <source>
        <dbReference type="ARBA" id="ARBA00004651"/>
    </source>
</evidence>
<organism evidence="8 9">
    <name type="scientific">Glycomyces tritici</name>
    <dbReference type="NCBI Taxonomy" id="2665176"/>
    <lineage>
        <taxon>Bacteria</taxon>
        <taxon>Bacillati</taxon>
        <taxon>Actinomycetota</taxon>
        <taxon>Actinomycetes</taxon>
        <taxon>Glycomycetales</taxon>
        <taxon>Glycomycetaceae</taxon>
        <taxon>Glycomyces</taxon>
    </lineage>
</organism>
<sequence>MRSPLPGGRLTMAGPSLSMARHRVASLIAVACAVFGGAAMVTATAVVGETGVTSHLAPDRLADAEILVAAPQRHPVAEDPDIPFPERQTLPADLAADLASVPGVAGAAADLTFTARLAGTAIEGHSWDTAALFGAPTPAPGAGEVVLDAETADAAGLHPGDPIALTTAVGTTEFTVSAVADLPGQGLYTDAATALGLAGHGAGQADLIAVDVDGDADTVAADVRSALSGTGFEVVTGDARGDAEILAGGTARSELIELSIALAATIVLLVGFITGGAISVAVAGQRRDLALLRAVGATPRQVRRLVASQATIVAAAGLVPGIGLGYLLAERFTAFLAGSGMMPEGLPVALTPASGLIAAALLLLTVQLAARIAAMRTSRLPATAAVAESRVEPLKSGRVRTVIGLLVIAMAITQALMPLVVPGEAAFASAATATLTAVIGLALAGPALVKIAVRLTTRKSGANTAAPAWLAANNGRAYARRTAGAVAVLALAVGLTVTQVSAQSTFTQTAAAEIAEGAMADATVTGGISAEELAALGNEDGVDAAVGVIHTDVLRLYETAGDEAADPLPALAFSPGIDQVADLDLEAGDLANLTGDTVALDAATARLWGAGVGDRIDLALADGTRVDAEVAATYGRGFGFGTVILAADLVTGHAGPRFYDAALATGDAAAVSAWAAGIPGLTVEAGATVPYTATGMTPDQWLNVMVTLVLCGYVMLGAANSLVAATARRRGEFAGLRAAGATPRQVRAMMRRETVFLCALAIGAGLAVSVLPMTLLSLVFLGEPWPQGPLWVIPAVAALTALIANAAIAIPTRKALRTPLTALAAAAE</sequence>
<dbReference type="EMBL" id="JAUEMJ010000004">
    <property type="protein sequence ID" value="MDN3241154.1"/>
    <property type="molecule type" value="Genomic_DNA"/>
</dbReference>
<dbReference type="Proteomes" id="UP001171902">
    <property type="component" value="Unassembled WGS sequence"/>
</dbReference>
<keyword evidence="3 6" id="KW-0812">Transmembrane</keyword>